<reference evidence="2 3" key="1">
    <citation type="submission" date="2019-04" db="EMBL/GenBank/DDBJ databases">
        <title>Lactobacillus gasseri 7171 assembly.</title>
        <authorList>
            <person name="Joris B.R."/>
            <person name="Giguere D."/>
        </authorList>
    </citation>
    <scope>NUCLEOTIDE SEQUENCE [LARGE SCALE GENOMIC DNA]</scope>
    <source>
        <strain evidence="2 3">7171</strain>
    </source>
</reference>
<organism evidence="2 3">
    <name type="scientific">Lactobacillus gasseri</name>
    <dbReference type="NCBI Taxonomy" id="1596"/>
    <lineage>
        <taxon>Bacteria</taxon>
        <taxon>Bacillati</taxon>
        <taxon>Bacillota</taxon>
        <taxon>Bacilli</taxon>
        <taxon>Lactobacillales</taxon>
        <taxon>Lactobacillaceae</taxon>
        <taxon>Lactobacillus</taxon>
    </lineage>
</organism>
<proteinExistence type="predicted"/>
<evidence type="ECO:0000256" key="1">
    <source>
        <dbReference type="SAM" id="Phobius"/>
    </source>
</evidence>
<keyword evidence="1" id="KW-0812">Transmembrane</keyword>
<keyword evidence="1" id="KW-0472">Membrane</keyword>
<accession>A0ABY3BCV7</accession>
<dbReference type="EMBL" id="SRMD01000088">
    <property type="protein sequence ID" value="TQW14959.1"/>
    <property type="molecule type" value="Genomic_DNA"/>
</dbReference>
<sequence length="61" mass="7011">MKVNIWVAVIVLIVGLWDLYYAYNRYQEKKVTKRGSKADTISFAILGTIFTIGGIIMLFMH</sequence>
<name>A0ABY3BCV7_LACGS</name>
<dbReference type="Proteomes" id="UP000316012">
    <property type="component" value="Unassembled WGS sequence"/>
</dbReference>
<gene>
    <name evidence="2" type="ORF">FIPPAONL_01369</name>
</gene>
<feature type="transmembrane region" description="Helical" evidence="1">
    <location>
        <begin position="6"/>
        <end position="23"/>
    </location>
</feature>
<protein>
    <recommendedName>
        <fullName evidence="4">Immunity protein</fullName>
    </recommendedName>
</protein>
<keyword evidence="1" id="KW-1133">Transmembrane helix</keyword>
<evidence type="ECO:0008006" key="4">
    <source>
        <dbReference type="Google" id="ProtNLM"/>
    </source>
</evidence>
<feature type="transmembrane region" description="Helical" evidence="1">
    <location>
        <begin position="43"/>
        <end position="60"/>
    </location>
</feature>
<evidence type="ECO:0000313" key="2">
    <source>
        <dbReference type="EMBL" id="TQW14959.1"/>
    </source>
</evidence>
<keyword evidence="3" id="KW-1185">Reference proteome</keyword>
<comment type="caution">
    <text evidence="2">The sequence shown here is derived from an EMBL/GenBank/DDBJ whole genome shotgun (WGS) entry which is preliminary data.</text>
</comment>
<evidence type="ECO:0000313" key="3">
    <source>
        <dbReference type="Proteomes" id="UP000316012"/>
    </source>
</evidence>
<dbReference type="RefSeq" id="WP_003651315.1">
    <property type="nucleotide sequence ID" value="NZ_CP049762.1"/>
</dbReference>